<reference evidence="1 2" key="1">
    <citation type="submission" date="2009-07" db="EMBL/GenBank/DDBJ databases">
        <authorList>
            <person name="Madupu R."/>
            <person name="Sebastian Y."/>
            <person name="Durkin A.S."/>
            <person name="Torralba M."/>
            <person name="Methe B."/>
            <person name="Sutton G.G."/>
            <person name="Strausberg R.L."/>
            <person name="Nelson K.E."/>
        </authorList>
    </citation>
    <scope>NUCLEOTIDE SEQUENCE [LARGE SCALE GENOMIC DNA]</scope>
    <source>
        <strain evidence="1 2">RM3268</strain>
    </source>
</reference>
<gene>
    <name evidence="1" type="ORF">CAMGR0001_1095</name>
</gene>
<proteinExistence type="predicted"/>
<evidence type="ECO:0000313" key="2">
    <source>
        <dbReference type="Proteomes" id="UP000005709"/>
    </source>
</evidence>
<organism evidence="1 2">
    <name type="scientific">Campylobacter gracilis RM3268</name>
    <dbReference type="NCBI Taxonomy" id="553220"/>
    <lineage>
        <taxon>Bacteria</taxon>
        <taxon>Pseudomonadati</taxon>
        <taxon>Campylobacterota</taxon>
        <taxon>Epsilonproteobacteria</taxon>
        <taxon>Campylobacterales</taxon>
        <taxon>Campylobacteraceae</taxon>
        <taxon>Campylobacter</taxon>
    </lineage>
</organism>
<protein>
    <submittedName>
        <fullName evidence="1">Uncharacterized protein</fullName>
    </submittedName>
</protein>
<accession>C8PGV0</accession>
<keyword evidence="2" id="KW-1185">Reference proteome</keyword>
<comment type="caution">
    <text evidence="1">The sequence shown here is derived from an EMBL/GenBank/DDBJ whole genome shotgun (WGS) entry which is preliminary data.</text>
</comment>
<name>C8PGV0_9BACT</name>
<dbReference type="Proteomes" id="UP000005709">
    <property type="component" value="Unassembled WGS sequence"/>
</dbReference>
<evidence type="ECO:0000313" key="1">
    <source>
        <dbReference type="EMBL" id="EEV18338.1"/>
    </source>
</evidence>
<sequence length="43" mass="5035">MQNKFLAEKFNLFLVGGGYFERIASGKKILVKRFLVKFEIIKI</sequence>
<dbReference type="EMBL" id="ACYG01000019">
    <property type="protein sequence ID" value="EEV18338.1"/>
    <property type="molecule type" value="Genomic_DNA"/>
</dbReference>
<dbReference type="AlphaFoldDB" id="C8PGV0"/>